<name>A0A345ME70_9CAUD</name>
<protein>
    <submittedName>
        <fullName evidence="1">RIIA-like protein</fullName>
    </submittedName>
</protein>
<dbReference type="Proteomes" id="UP000259914">
    <property type="component" value="Segment"/>
</dbReference>
<dbReference type="Gene3D" id="3.30.565.10">
    <property type="entry name" value="Histidine kinase-like ATPase, C-terminal domain"/>
    <property type="match status" value="1"/>
</dbReference>
<dbReference type="InterPro" id="IPR036890">
    <property type="entry name" value="HATPase_C_sf"/>
</dbReference>
<sequence>MRPNANVAERQGDLGGQKIAMTFDQNSLAHLMRVMTDLYSDPELAVIREYSTNAWDSHKAAGVTRPIEVTLPNGLSPFFKVKDFGLGMDISDIENIYSQYGASTKRDTDDQVGMLGLGCKSALSYTQQFNVVAVKNGRKYNVAVSRTEDGSGMMEIVLDTETDEPNGVEIIVPVKRGHNFQRKAIEFYQFWEKGSVLVDGTEPNYIFGREVKDGILMVPDLSKDYLVMGNVGYPLADNYQLGNRNYYSKYGVVARVDIGDVNFTPSRESLHYTKMTEATINRIREEFKAGLDGIVERDVAACKSQEEALNTYLEWYNLLGGGYNRYPFPDCEYQGKKVPLKINHPFLSYKVNHTRYAVDSHAWIDIKTARDTPIIYGFAGEKISGHQREKMRTWRTMNGFESNNILICDELPEILEEDWIPESKIYSWEDVKKAKAPGQKTGRPKAMFDVWLPGAVRIKSVTADDFPDDARIALVAPRDVPNNKVVLKFIEEHDDVMIVRLQSYRWEKFRKSYPQALNLGDMLAKMYNESVEALTDDDKFNLGLDYRVRSLLQSLNEAEINDPELVKAIIAAKEVTPSATLKRYEQMNDLFSGHYFVRRSSLNINRINPLEKYTLLQNSYYNYDVKHATVYINAAYEAFVK</sequence>
<proteinExistence type="predicted"/>
<dbReference type="SUPFAM" id="SSF55874">
    <property type="entry name" value="ATPase domain of HSP90 chaperone/DNA topoisomerase II/histidine kinase"/>
    <property type="match status" value="1"/>
</dbReference>
<reference evidence="1 2" key="1">
    <citation type="submission" date="2018-07" db="EMBL/GenBank/DDBJ databases">
        <authorList>
            <person name="Dixon J."/>
            <person name="Knudsen H.R."/>
            <person name="Rock W."/>
            <person name="Scott A.N."/>
            <person name="Walsdorf S.L."/>
            <person name="Layton S.R."/>
            <person name="Nayek S."/>
            <person name="Kim T."/>
            <person name="Hughes L.E."/>
            <person name="Garlena R.A."/>
            <person name="Russell D.A."/>
            <person name="Pope W.H."/>
            <person name="Jacobs-Sera D."/>
            <person name="Hatfull G.F."/>
        </authorList>
    </citation>
    <scope>NUCLEOTIDE SEQUENCE [LARGE SCALE GENOMIC DNA]</scope>
</reference>
<evidence type="ECO:0000313" key="1">
    <source>
        <dbReference type="EMBL" id="AXH68851.1"/>
    </source>
</evidence>
<evidence type="ECO:0000313" key="2">
    <source>
        <dbReference type="Proteomes" id="UP000259914"/>
    </source>
</evidence>
<dbReference type="EMBL" id="MH590589">
    <property type="protein sequence ID" value="AXH68851.1"/>
    <property type="molecule type" value="Genomic_DNA"/>
</dbReference>
<organism evidence="1 2">
    <name type="scientific">Streptomyces phage SparkleGoddess</name>
    <dbReference type="NCBI Taxonomy" id="2283305"/>
    <lineage>
        <taxon>Viruses</taxon>
        <taxon>Duplodnaviria</taxon>
        <taxon>Heunggongvirae</taxon>
        <taxon>Uroviricota</taxon>
        <taxon>Caudoviricetes</taxon>
        <taxon>Stanwilliamsviridae</taxon>
        <taxon>Loccivirinae</taxon>
        <taxon>Gilsonvirus</taxon>
        <taxon>Gilsonvirus comrade</taxon>
    </lineage>
</organism>
<accession>A0A345ME70</accession>
<gene>
    <name evidence="1" type="primary">165</name>
    <name evidence="1" type="ORF">SEA_SPARKLEGODDESS_165</name>
</gene>